<feature type="region of interest" description="Disordered" evidence="1">
    <location>
        <begin position="146"/>
        <end position="230"/>
    </location>
</feature>
<evidence type="ECO:0000256" key="1">
    <source>
        <dbReference type="SAM" id="MobiDB-lite"/>
    </source>
</evidence>
<accession>A0AAF3FGJ9</accession>
<proteinExistence type="predicted"/>
<name>A0AAF3FGJ9_9BILA</name>
<dbReference type="WBParaSite" id="MBELARI_LOCUS6184">
    <property type="protein sequence ID" value="MBELARI_LOCUS6184"/>
    <property type="gene ID" value="MBELARI_LOCUS6184"/>
</dbReference>
<organism evidence="2 3">
    <name type="scientific">Mesorhabditis belari</name>
    <dbReference type="NCBI Taxonomy" id="2138241"/>
    <lineage>
        <taxon>Eukaryota</taxon>
        <taxon>Metazoa</taxon>
        <taxon>Ecdysozoa</taxon>
        <taxon>Nematoda</taxon>
        <taxon>Chromadorea</taxon>
        <taxon>Rhabditida</taxon>
        <taxon>Rhabditina</taxon>
        <taxon>Rhabditomorpha</taxon>
        <taxon>Rhabditoidea</taxon>
        <taxon>Rhabditidae</taxon>
        <taxon>Mesorhabditinae</taxon>
        <taxon>Mesorhabditis</taxon>
    </lineage>
</organism>
<dbReference type="Proteomes" id="UP000887575">
    <property type="component" value="Unassembled WGS sequence"/>
</dbReference>
<keyword evidence="2" id="KW-1185">Reference proteome</keyword>
<feature type="region of interest" description="Disordered" evidence="1">
    <location>
        <begin position="1"/>
        <end position="91"/>
    </location>
</feature>
<evidence type="ECO:0000313" key="3">
    <source>
        <dbReference type="WBParaSite" id="MBELARI_LOCUS6184"/>
    </source>
</evidence>
<protein>
    <submittedName>
        <fullName evidence="3">Uncharacterized protein</fullName>
    </submittedName>
</protein>
<feature type="compositionally biased region" description="Low complexity" evidence="1">
    <location>
        <begin position="146"/>
        <end position="166"/>
    </location>
</feature>
<sequence>MNRAQSRESDEENVPSGSDSPSQEDFDAYAEVQRTSAEHSEAPTAEFEDSESVEDSQKTSTEPSEKAESFRSETISLPSEEGEEKKDEESMMRHRDFIIQMPCNRIWYPPPWLNAERLFRNPLQFRVAVSKKMTLLGEQHSNVSYYSQSASSSNKSKTPDSSTKNNQSTTAFRHPKSKSRMGGGIGGGMGGGIGGGIGGGMGKLGGDGDSFHEPPPGLARPANQNRTFYY</sequence>
<feature type="compositionally biased region" description="Gly residues" evidence="1">
    <location>
        <begin position="181"/>
        <end position="208"/>
    </location>
</feature>
<evidence type="ECO:0000313" key="2">
    <source>
        <dbReference type="Proteomes" id="UP000887575"/>
    </source>
</evidence>
<reference evidence="3" key="1">
    <citation type="submission" date="2024-02" db="UniProtKB">
        <authorList>
            <consortium name="WormBaseParasite"/>
        </authorList>
    </citation>
    <scope>IDENTIFICATION</scope>
</reference>
<dbReference type="AlphaFoldDB" id="A0AAF3FGJ9"/>